<dbReference type="PANTHER" id="PTHR13948">
    <property type="entry name" value="RNA-BINDING PROTEIN"/>
    <property type="match status" value="1"/>
</dbReference>
<feature type="compositionally biased region" description="Polar residues" evidence="5">
    <location>
        <begin position="582"/>
        <end position="594"/>
    </location>
</feature>
<dbReference type="InterPro" id="IPR035979">
    <property type="entry name" value="RBD_domain_sf"/>
</dbReference>
<reference evidence="8" key="1">
    <citation type="submission" date="2020-04" db="EMBL/GenBank/DDBJ databases">
        <authorList>
            <person name="Neveu A P."/>
        </authorList>
    </citation>
    <scope>NUCLEOTIDE SEQUENCE</scope>
    <source>
        <tissue evidence="8">Whole embryo</tissue>
    </source>
</reference>
<feature type="domain" description="RRM" evidence="6">
    <location>
        <begin position="244"/>
        <end position="327"/>
    </location>
</feature>
<name>A0A6F9DPV8_9ASCI</name>
<feature type="region of interest" description="Disordered" evidence="5">
    <location>
        <begin position="365"/>
        <end position="409"/>
    </location>
</feature>
<evidence type="ECO:0000256" key="1">
    <source>
        <dbReference type="ARBA" id="ARBA00004123"/>
    </source>
</evidence>
<feature type="compositionally biased region" description="Basic and acidic residues" evidence="5">
    <location>
        <begin position="1"/>
        <end position="33"/>
    </location>
</feature>
<dbReference type="SMART" id="SM00360">
    <property type="entry name" value="RRM"/>
    <property type="match status" value="1"/>
</dbReference>
<evidence type="ECO:0000256" key="3">
    <source>
        <dbReference type="ARBA" id="ARBA00023242"/>
    </source>
</evidence>
<dbReference type="CDD" id="cd16162">
    <property type="entry name" value="OCRE_RBM5_like"/>
    <property type="match status" value="1"/>
</dbReference>
<feature type="region of interest" description="Disordered" evidence="5">
    <location>
        <begin position="324"/>
        <end position="347"/>
    </location>
</feature>
<dbReference type="GO" id="GO:0005634">
    <property type="term" value="C:nucleus"/>
    <property type="evidence" value="ECO:0007669"/>
    <property type="project" value="UniProtKB-SubCell"/>
</dbReference>
<keyword evidence="2 4" id="KW-0694">RNA-binding</keyword>
<feature type="region of interest" description="Disordered" evidence="5">
    <location>
        <begin position="690"/>
        <end position="720"/>
    </location>
</feature>
<dbReference type="GO" id="GO:0000398">
    <property type="term" value="P:mRNA splicing, via spliceosome"/>
    <property type="evidence" value="ECO:0007669"/>
    <property type="project" value="TreeGrafter"/>
</dbReference>
<protein>
    <submittedName>
        <fullName evidence="8">RNA-binding protein 5-like</fullName>
    </submittedName>
</protein>
<feature type="compositionally biased region" description="Basic and acidic residues" evidence="5">
    <location>
        <begin position="695"/>
        <end position="704"/>
    </location>
</feature>
<dbReference type="PANTHER" id="PTHR13948:SF3">
    <property type="entry name" value="FI21118P1"/>
    <property type="match status" value="1"/>
</dbReference>
<dbReference type="GO" id="GO:0003723">
    <property type="term" value="F:RNA binding"/>
    <property type="evidence" value="ECO:0007669"/>
    <property type="project" value="UniProtKB-UniRule"/>
</dbReference>
<feature type="region of interest" description="Disordered" evidence="5">
    <location>
        <begin position="1"/>
        <end position="119"/>
    </location>
</feature>
<dbReference type="InterPro" id="IPR000504">
    <property type="entry name" value="RRM_dom"/>
</dbReference>
<feature type="compositionally biased region" description="Basic and acidic residues" evidence="5">
    <location>
        <begin position="44"/>
        <end position="107"/>
    </location>
</feature>
<feature type="region of interest" description="Disordered" evidence="5">
    <location>
        <begin position="569"/>
        <end position="608"/>
    </location>
</feature>
<evidence type="ECO:0000256" key="5">
    <source>
        <dbReference type="SAM" id="MobiDB-lite"/>
    </source>
</evidence>
<evidence type="ECO:0000256" key="4">
    <source>
        <dbReference type="PROSITE-ProRule" id="PRU00176"/>
    </source>
</evidence>
<dbReference type="Pfam" id="PF17780">
    <property type="entry name" value="OCRE"/>
    <property type="match status" value="1"/>
</dbReference>
<proteinExistence type="evidence at transcript level"/>
<organism evidence="8">
    <name type="scientific">Phallusia mammillata</name>
    <dbReference type="NCBI Taxonomy" id="59560"/>
    <lineage>
        <taxon>Eukaryota</taxon>
        <taxon>Metazoa</taxon>
        <taxon>Chordata</taxon>
        <taxon>Tunicata</taxon>
        <taxon>Ascidiacea</taxon>
        <taxon>Phlebobranchia</taxon>
        <taxon>Ascidiidae</taxon>
        <taxon>Phallusia</taxon>
    </lineage>
</organism>
<dbReference type="Pfam" id="PF00076">
    <property type="entry name" value="RRM_1"/>
    <property type="match status" value="1"/>
</dbReference>
<dbReference type="PROSITE" id="PS50102">
    <property type="entry name" value="RRM"/>
    <property type="match status" value="1"/>
</dbReference>
<dbReference type="InterPro" id="IPR012677">
    <property type="entry name" value="Nucleotide-bd_a/b_plait_sf"/>
</dbReference>
<dbReference type="InterPro" id="IPR000467">
    <property type="entry name" value="G_patch_dom"/>
</dbReference>
<dbReference type="InterPro" id="IPR041591">
    <property type="entry name" value="OCRE"/>
</dbReference>
<accession>A0A6F9DPV8</accession>
<dbReference type="SUPFAM" id="SSF54928">
    <property type="entry name" value="RNA-binding domain, RBD"/>
    <property type="match status" value="2"/>
</dbReference>
<evidence type="ECO:0000256" key="2">
    <source>
        <dbReference type="ARBA" id="ARBA00022884"/>
    </source>
</evidence>
<dbReference type="Pfam" id="PF01585">
    <property type="entry name" value="G-patch"/>
    <property type="match status" value="1"/>
</dbReference>
<feature type="region of interest" description="Disordered" evidence="5">
    <location>
        <begin position="481"/>
        <end position="501"/>
    </location>
</feature>
<evidence type="ECO:0000259" key="7">
    <source>
        <dbReference type="PROSITE" id="PS50174"/>
    </source>
</evidence>
<feature type="compositionally biased region" description="Acidic residues" evidence="5">
    <location>
        <begin position="596"/>
        <end position="608"/>
    </location>
</feature>
<feature type="region of interest" description="Disordered" evidence="5">
    <location>
        <begin position="206"/>
        <end position="241"/>
    </location>
</feature>
<gene>
    <name evidence="8" type="primary">Rbm5</name>
</gene>
<comment type="subcellular location">
    <subcellularLocation>
        <location evidence="1">Nucleus</location>
    </subcellularLocation>
</comment>
<sequence>MSHNGDRRDRYQSPDRRHYSPIDSSEQRREYEWNKYVAQGSPIRSEDMDYPRDTDRRRPSESSRGRYRDRSPIRDRRGSEERRSWRESPRRDTDGRDRYDRRDDRRRSPSGSSREWSRGACPTVVVNRVPLSIEESQIRDEVDRFGAPSLSVRIEHGSGPSDSNERICIIEFEGTRDAISWMTEHQGLLRLGRERLAMSYFDPSFDRGDRDRSRRGSQESDYSGRSDSRGGDEYRRHYSGSPTDTMIVKGLDRDTTEASVRSSFEYITHFPIVDIRLVRDKFGVSRGFCFVQWKSVEDCTQVLDYLSDATPRFHIDGRHVALEFSTPQGGGRKARGQPAAQTSSNASISAAVQAAEAAIQAAHWSQNKKSSAKKPEAAKPSTPAVVTKAPEKAQPPAMKPPAAPTTPVKPAAPALIPGQYPAPIIANFSYDQTSGYYYDATTGLYYDSNSRYFYNSYTAQYLYYDANKKIYVPVSNEVQAKEKDKKEQKEQKKMSAKKIAKDMERWAKAQNKKKEEFKKLMEEPGTGNNQGGSKKESSTADTVFMMLEKQSNEADRQAAVSAVYKEDFFKTPDKPQGRGPGAQSNSGLVSYMNTSDDSDDGDDAGPDDEEKLIDWAKLACLLCRRGFASKEMLIKHKEISDLHKQNLEQRRKSRMGTLTKTKMMAPPVDSGETQIKYRDRAAERRKNFGITEPPMRNRDRRREAPVPFEQPTKHGLDDTNLGNQMLQRMGWKSGSGLGKSQSGITAPIQVKQRSRGAGLGLRGSSYGLDGSEGDYRTAAKKVTMMRYMETE</sequence>
<dbReference type="Gene3D" id="3.30.70.330">
    <property type="match status" value="1"/>
</dbReference>
<evidence type="ECO:0000313" key="8">
    <source>
        <dbReference type="EMBL" id="CAB3265482.1"/>
    </source>
</evidence>
<feature type="compositionally biased region" description="Basic and acidic residues" evidence="5">
    <location>
        <begin position="206"/>
        <end position="236"/>
    </location>
</feature>
<dbReference type="PROSITE" id="PS50174">
    <property type="entry name" value="G_PATCH"/>
    <property type="match status" value="1"/>
</dbReference>
<feature type="domain" description="G-patch" evidence="7">
    <location>
        <begin position="718"/>
        <end position="764"/>
    </location>
</feature>
<keyword evidence="3" id="KW-0539">Nucleus</keyword>
<dbReference type="AlphaFoldDB" id="A0A6F9DPV8"/>
<dbReference type="SMART" id="SM00443">
    <property type="entry name" value="G_patch"/>
    <property type="match status" value="1"/>
</dbReference>
<evidence type="ECO:0000259" key="6">
    <source>
        <dbReference type="PROSITE" id="PS50102"/>
    </source>
</evidence>
<dbReference type="EMBL" id="LR789620">
    <property type="protein sequence ID" value="CAB3265482.1"/>
    <property type="molecule type" value="mRNA"/>
</dbReference>
<dbReference type="CDD" id="cd12313">
    <property type="entry name" value="RRM1_RRM2_RBM5_like"/>
    <property type="match status" value="1"/>
</dbReference>